<reference evidence="6 7" key="1">
    <citation type="submission" date="2024-04" db="EMBL/GenBank/DDBJ databases">
        <title>draft genome sequnece of Paenibacillus filicis.</title>
        <authorList>
            <person name="Kim D.-U."/>
        </authorList>
    </citation>
    <scope>NUCLEOTIDE SEQUENCE [LARGE SCALE GENOMIC DNA]</scope>
    <source>
        <strain evidence="6 7">KACC14197</strain>
    </source>
</reference>
<dbReference type="RefSeq" id="WP_341416874.1">
    <property type="nucleotide sequence ID" value="NZ_JBBPCC010000011.1"/>
</dbReference>
<comment type="similarity">
    <text evidence="1">Belongs to the ABC transporter superfamily.</text>
</comment>
<feature type="domain" description="ABC transporter" evidence="5">
    <location>
        <begin position="6"/>
        <end position="234"/>
    </location>
</feature>
<dbReference type="InterPro" id="IPR003439">
    <property type="entry name" value="ABC_transporter-like_ATP-bd"/>
</dbReference>
<dbReference type="PANTHER" id="PTHR43335">
    <property type="entry name" value="ABC TRANSPORTER, ATP-BINDING PROTEIN"/>
    <property type="match status" value="1"/>
</dbReference>
<keyword evidence="4 6" id="KW-0067">ATP-binding</keyword>
<protein>
    <submittedName>
        <fullName evidence="6">ABC transporter ATP-binding protein</fullName>
    </submittedName>
</protein>
<organism evidence="6 7">
    <name type="scientific">Paenibacillus filicis</name>
    <dbReference type="NCBI Taxonomy" id="669464"/>
    <lineage>
        <taxon>Bacteria</taxon>
        <taxon>Bacillati</taxon>
        <taxon>Bacillota</taxon>
        <taxon>Bacilli</taxon>
        <taxon>Bacillales</taxon>
        <taxon>Paenibacillaceae</taxon>
        <taxon>Paenibacillus</taxon>
    </lineage>
</organism>
<evidence type="ECO:0000313" key="6">
    <source>
        <dbReference type="EMBL" id="MEK8129759.1"/>
    </source>
</evidence>
<dbReference type="InterPro" id="IPR017871">
    <property type="entry name" value="ABC_transporter-like_CS"/>
</dbReference>
<dbReference type="Proteomes" id="UP001469365">
    <property type="component" value="Unassembled WGS sequence"/>
</dbReference>
<accession>A0ABU9DLM6</accession>
<evidence type="ECO:0000256" key="1">
    <source>
        <dbReference type="ARBA" id="ARBA00005417"/>
    </source>
</evidence>
<dbReference type="InterPro" id="IPR027417">
    <property type="entry name" value="P-loop_NTPase"/>
</dbReference>
<proteinExistence type="inferred from homology"/>
<evidence type="ECO:0000256" key="2">
    <source>
        <dbReference type="ARBA" id="ARBA00022448"/>
    </source>
</evidence>
<dbReference type="PANTHER" id="PTHR43335:SF4">
    <property type="entry name" value="ABC TRANSPORTER, ATP-BINDING PROTEIN"/>
    <property type="match status" value="1"/>
</dbReference>
<dbReference type="Pfam" id="PF00005">
    <property type="entry name" value="ABC_tran"/>
    <property type="match status" value="1"/>
</dbReference>
<keyword evidence="3" id="KW-0547">Nucleotide-binding</keyword>
<dbReference type="GO" id="GO:0005524">
    <property type="term" value="F:ATP binding"/>
    <property type="evidence" value="ECO:0007669"/>
    <property type="project" value="UniProtKB-KW"/>
</dbReference>
<keyword evidence="2" id="KW-0813">Transport</keyword>
<evidence type="ECO:0000256" key="4">
    <source>
        <dbReference type="ARBA" id="ARBA00022840"/>
    </source>
</evidence>
<evidence type="ECO:0000313" key="7">
    <source>
        <dbReference type="Proteomes" id="UP001469365"/>
    </source>
</evidence>
<dbReference type="Gene3D" id="3.40.50.300">
    <property type="entry name" value="P-loop containing nucleotide triphosphate hydrolases"/>
    <property type="match status" value="1"/>
</dbReference>
<dbReference type="CDD" id="cd03230">
    <property type="entry name" value="ABC_DR_subfamily_A"/>
    <property type="match status" value="1"/>
</dbReference>
<dbReference type="EMBL" id="JBBPCC010000011">
    <property type="protein sequence ID" value="MEK8129759.1"/>
    <property type="molecule type" value="Genomic_DNA"/>
</dbReference>
<comment type="caution">
    <text evidence="6">The sequence shown here is derived from an EMBL/GenBank/DDBJ whole genome shotgun (WGS) entry which is preliminary data.</text>
</comment>
<gene>
    <name evidence="6" type="ORF">WMW72_17775</name>
</gene>
<evidence type="ECO:0000256" key="3">
    <source>
        <dbReference type="ARBA" id="ARBA00022741"/>
    </source>
</evidence>
<keyword evidence="7" id="KW-1185">Reference proteome</keyword>
<dbReference type="InterPro" id="IPR003593">
    <property type="entry name" value="AAA+_ATPase"/>
</dbReference>
<dbReference type="PROSITE" id="PS00211">
    <property type="entry name" value="ABC_TRANSPORTER_1"/>
    <property type="match status" value="1"/>
</dbReference>
<dbReference type="SMART" id="SM00382">
    <property type="entry name" value="AAA"/>
    <property type="match status" value="1"/>
</dbReference>
<dbReference type="SUPFAM" id="SSF52540">
    <property type="entry name" value="P-loop containing nucleoside triphosphate hydrolases"/>
    <property type="match status" value="1"/>
</dbReference>
<name>A0ABU9DLM6_9BACL</name>
<dbReference type="PROSITE" id="PS50893">
    <property type="entry name" value="ABC_TRANSPORTER_2"/>
    <property type="match status" value="1"/>
</dbReference>
<sequence>MSQAAIEAVALTKEYENGRGCRNITLRVEQGEAFGFLGPNGAGKSTFVKMLVGLVGPTSGQATIWGQPIGSLEARRLIGYLPELYRYQEWLTGQEVLMLHARLCGLSKDEAKRTLPELLEEVGIGLRGQDRVKHYSKGMQQRLGLACALVGGPKVVFLDEPSSALDPLGRLDVRHLLLRLRQRGITIFLNSHLLEEVETLCDRVALLNDGRILQTGAVRDVLQEKAKWQFRVGGCTLPALEWLREMSGFDITIRSAEGRDPERGKAVAGPEVRLEVEGSLGDEGYGLGTGEVWLEIMLEDDEQAGWVNQLLFEQGLTLYEVHKAKARLDEWFLGAVSGLNHRGERQ</sequence>
<evidence type="ECO:0000259" key="5">
    <source>
        <dbReference type="PROSITE" id="PS50893"/>
    </source>
</evidence>